<accession>A0ABW3T827</accession>
<dbReference type="PROSITE" id="PS50879">
    <property type="entry name" value="RNASE_H_1"/>
    <property type="match status" value="1"/>
</dbReference>
<evidence type="ECO:0000256" key="1">
    <source>
        <dbReference type="ARBA" id="ARBA00000077"/>
    </source>
</evidence>
<evidence type="ECO:0000313" key="12">
    <source>
        <dbReference type="EMBL" id="MFD1191780.1"/>
    </source>
</evidence>
<gene>
    <name evidence="10 12" type="primary">rnhA</name>
    <name evidence="12" type="ORF">ACFQ27_14415</name>
</gene>
<evidence type="ECO:0000313" key="13">
    <source>
        <dbReference type="Proteomes" id="UP001597216"/>
    </source>
</evidence>
<dbReference type="HAMAP" id="MF_00042">
    <property type="entry name" value="RNase_H"/>
    <property type="match status" value="1"/>
</dbReference>
<evidence type="ECO:0000256" key="6">
    <source>
        <dbReference type="ARBA" id="ARBA00022723"/>
    </source>
</evidence>
<comment type="catalytic activity">
    <reaction evidence="1 10">
        <text>Endonucleolytic cleavage to 5'-phosphomonoester.</text>
        <dbReference type="EC" id="3.1.26.4"/>
    </reaction>
</comment>
<feature type="binding site" evidence="10">
    <location>
        <position position="10"/>
    </location>
    <ligand>
        <name>Mg(2+)</name>
        <dbReference type="ChEBI" id="CHEBI:18420"/>
        <label>2</label>
    </ligand>
</feature>
<dbReference type="EMBL" id="JBHTLQ010000034">
    <property type="protein sequence ID" value="MFD1191780.1"/>
    <property type="molecule type" value="Genomic_DNA"/>
</dbReference>
<sequence>MTPDVVIYTDGACSGNPGPGGWGAILFWGEHVKEICGGEAATTNNRMELMAAIQALELLKRPCKVELHTDSQYVMQGITEWIRGWKARGWKTADKKPVKNDDLWRRLDEARLRHDVAWRWVKGHAGHEHNERADFLARKGLKDHASA</sequence>
<comment type="function">
    <text evidence="10">Endonuclease that specifically degrades the RNA of RNA-DNA hybrids.</text>
</comment>
<keyword evidence="10" id="KW-0963">Cytoplasm</keyword>
<dbReference type="InterPro" id="IPR012337">
    <property type="entry name" value="RNaseH-like_sf"/>
</dbReference>
<evidence type="ECO:0000256" key="10">
    <source>
        <dbReference type="HAMAP-Rule" id="MF_00042"/>
    </source>
</evidence>
<keyword evidence="9 10" id="KW-0460">Magnesium</keyword>
<dbReference type="PANTHER" id="PTHR10642:SF26">
    <property type="entry name" value="RIBONUCLEASE H1"/>
    <property type="match status" value="1"/>
</dbReference>
<proteinExistence type="inferred from homology"/>
<dbReference type="Proteomes" id="UP001597216">
    <property type="component" value="Unassembled WGS sequence"/>
</dbReference>
<comment type="similarity">
    <text evidence="2 10">Belongs to the RNase H family.</text>
</comment>
<keyword evidence="8 10" id="KW-0378">Hydrolase</keyword>
<dbReference type="Gene3D" id="3.30.420.10">
    <property type="entry name" value="Ribonuclease H-like superfamily/Ribonuclease H"/>
    <property type="match status" value="1"/>
</dbReference>
<name>A0ABW3T827_9CAUL</name>
<evidence type="ECO:0000259" key="11">
    <source>
        <dbReference type="PROSITE" id="PS50879"/>
    </source>
</evidence>
<evidence type="ECO:0000256" key="5">
    <source>
        <dbReference type="ARBA" id="ARBA00022722"/>
    </source>
</evidence>
<protein>
    <recommendedName>
        <fullName evidence="4 10">Ribonuclease H</fullName>
        <shortName evidence="10">RNase H</shortName>
        <ecNumber evidence="4 10">3.1.26.4</ecNumber>
    </recommendedName>
</protein>
<dbReference type="InterPro" id="IPR036397">
    <property type="entry name" value="RNaseH_sf"/>
</dbReference>
<keyword evidence="6 10" id="KW-0479">Metal-binding</keyword>
<comment type="subcellular location">
    <subcellularLocation>
        <location evidence="10">Cytoplasm</location>
    </subcellularLocation>
</comment>
<dbReference type="InterPro" id="IPR002156">
    <property type="entry name" value="RNaseH_domain"/>
</dbReference>
<comment type="caution">
    <text evidence="12">The sequence shown here is derived from an EMBL/GenBank/DDBJ whole genome shotgun (WGS) entry which is preliminary data.</text>
</comment>
<feature type="binding site" evidence="10">
    <location>
        <position position="70"/>
    </location>
    <ligand>
        <name>Mg(2+)</name>
        <dbReference type="ChEBI" id="CHEBI:18420"/>
        <label>1</label>
    </ligand>
</feature>
<keyword evidence="7 10" id="KW-0255">Endonuclease</keyword>
<feature type="binding site" evidence="10">
    <location>
        <position position="10"/>
    </location>
    <ligand>
        <name>Mg(2+)</name>
        <dbReference type="ChEBI" id="CHEBI:18420"/>
        <label>1</label>
    </ligand>
</feature>
<keyword evidence="5 10" id="KW-0540">Nuclease</keyword>
<dbReference type="CDD" id="cd09278">
    <property type="entry name" value="RNase_HI_prokaryote_like"/>
    <property type="match status" value="1"/>
</dbReference>
<evidence type="ECO:0000256" key="4">
    <source>
        <dbReference type="ARBA" id="ARBA00012180"/>
    </source>
</evidence>
<comment type="cofactor">
    <cofactor evidence="10">
        <name>Mg(2+)</name>
        <dbReference type="ChEBI" id="CHEBI:18420"/>
    </cofactor>
    <text evidence="10">Binds 1 Mg(2+) ion per subunit. May bind a second metal ion at a regulatory site, or after substrate binding.</text>
</comment>
<dbReference type="EC" id="3.1.26.4" evidence="4 10"/>
<feature type="binding site" evidence="10">
    <location>
        <position position="48"/>
    </location>
    <ligand>
        <name>Mg(2+)</name>
        <dbReference type="ChEBI" id="CHEBI:18420"/>
        <label>1</label>
    </ligand>
</feature>
<dbReference type="InterPro" id="IPR050092">
    <property type="entry name" value="RNase_H"/>
</dbReference>
<evidence type="ECO:0000256" key="7">
    <source>
        <dbReference type="ARBA" id="ARBA00022759"/>
    </source>
</evidence>
<dbReference type="PANTHER" id="PTHR10642">
    <property type="entry name" value="RIBONUCLEASE H1"/>
    <property type="match status" value="1"/>
</dbReference>
<dbReference type="InterPro" id="IPR022892">
    <property type="entry name" value="RNaseHI"/>
</dbReference>
<organism evidence="12 13">
    <name type="scientific">Phenylobacterium conjunctum</name>
    <dbReference type="NCBI Taxonomy" id="1298959"/>
    <lineage>
        <taxon>Bacteria</taxon>
        <taxon>Pseudomonadati</taxon>
        <taxon>Pseudomonadota</taxon>
        <taxon>Alphaproteobacteria</taxon>
        <taxon>Caulobacterales</taxon>
        <taxon>Caulobacteraceae</taxon>
        <taxon>Phenylobacterium</taxon>
    </lineage>
</organism>
<comment type="subunit">
    <text evidence="3 10">Monomer.</text>
</comment>
<dbReference type="RefSeq" id="WP_374342736.1">
    <property type="nucleotide sequence ID" value="NZ_JBHTLQ010000034.1"/>
</dbReference>
<dbReference type="NCBIfam" id="NF001236">
    <property type="entry name" value="PRK00203.1"/>
    <property type="match status" value="1"/>
</dbReference>
<evidence type="ECO:0000256" key="3">
    <source>
        <dbReference type="ARBA" id="ARBA00011245"/>
    </source>
</evidence>
<dbReference type="GO" id="GO:0004523">
    <property type="term" value="F:RNA-DNA hybrid ribonuclease activity"/>
    <property type="evidence" value="ECO:0007669"/>
    <property type="project" value="UniProtKB-EC"/>
</dbReference>
<dbReference type="Pfam" id="PF00075">
    <property type="entry name" value="RNase_H"/>
    <property type="match status" value="1"/>
</dbReference>
<keyword evidence="13" id="KW-1185">Reference proteome</keyword>
<evidence type="ECO:0000256" key="2">
    <source>
        <dbReference type="ARBA" id="ARBA00005300"/>
    </source>
</evidence>
<reference evidence="13" key="1">
    <citation type="journal article" date="2019" name="Int. J. Syst. Evol. Microbiol.">
        <title>The Global Catalogue of Microorganisms (GCM) 10K type strain sequencing project: providing services to taxonomists for standard genome sequencing and annotation.</title>
        <authorList>
            <consortium name="The Broad Institute Genomics Platform"/>
            <consortium name="The Broad Institute Genome Sequencing Center for Infectious Disease"/>
            <person name="Wu L."/>
            <person name="Ma J."/>
        </authorList>
    </citation>
    <scope>NUCLEOTIDE SEQUENCE [LARGE SCALE GENOMIC DNA]</scope>
    <source>
        <strain evidence="13">CCUG 55074</strain>
    </source>
</reference>
<feature type="domain" description="RNase H type-1" evidence="11">
    <location>
        <begin position="1"/>
        <end position="142"/>
    </location>
</feature>
<evidence type="ECO:0000256" key="8">
    <source>
        <dbReference type="ARBA" id="ARBA00022801"/>
    </source>
</evidence>
<evidence type="ECO:0000256" key="9">
    <source>
        <dbReference type="ARBA" id="ARBA00022842"/>
    </source>
</evidence>
<feature type="binding site" evidence="10">
    <location>
        <position position="134"/>
    </location>
    <ligand>
        <name>Mg(2+)</name>
        <dbReference type="ChEBI" id="CHEBI:18420"/>
        <label>2</label>
    </ligand>
</feature>
<dbReference type="SUPFAM" id="SSF53098">
    <property type="entry name" value="Ribonuclease H-like"/>
    <property type="match status" value="1"/>
</dbReference>